<comment type="activity regulation">
    <text evidence="13">Na(+) is not transported, but it plays an essential structural role and its presence is essential for fluoride channel function.</text>
</comment>
<evidence type="ECO:0000256" key="13">
    <source>
        <dbReference type="HAMAP-Rule" id="MF_00454"/>
    </source>
</evidence>
<feature type="transmembrane region" description="Helical" evidence="13">
    <location>
        <begin position="12"/>
        <end position="35"/>
    </location>
</feature>
<name>A0ABN7I0P1_9BURK</name>
<reference evidence="14 15" key="1">
    <citation type="submission" date="2020-10" db="EMBL/GenBank/DDBJ databases">
        <authorList>
            <person name="Peeters C."/>
        </authorList>
    </citation>
    <scope>NUCLEOTIDE SEQUENCE [LARGE SCALE GENOMIC DNA]</scope>
    <source>
        <strain evidence="14 15">LMG 27952</strain>
    </source>
</reference>
<comment type="subcellular location">
    <subcellularLocation>
        <location evidence="1 13">Cell membrane</location>
        <topology evidence="1 13">Multi-pass membrane protein</topology>
    </subcellularLocation>
</comment>
<dbReference type="PANTHER" id="PTHR28259">
    <property type="entry name" value="FLUORIDE EXPORT PROTEIN 1-RELATED"/>
    <property type="match status" value="1"/>
</dbReference>
<keyword evidence="15" id="KW-1185">Reference proteome</keyword>
<evidence type="ECO:0000256" key="10">
    <source>
        <dbReference type="ARBA" id="ARBA00023303"/>
    </source>
</evidence>
<evidence type="ECO:0000256" key="9">
    <source>
        <dbReference type="ARBA" id="ARBA00023136"/>
    </source>
</evidence>
<evidence type="ECO:0000256" key="4">
    <source>
        <dbReference type="ARBA" id="ARBA00022519"/>
    </source>
</evidence>
<keyword evidence="5 13" id="KW-0812">Transmembrane</keyword>
<feature type="transmembrane region" description="Helical" evidence="13">
    <location>
        <begin position="47"/>
        <end position="69"/>
    </location>
</feature>
<dbReference type="Pfam" id="PF02537">
    <property type="entry name" value="CRCB"/>
    <property type="match status" value="1"/>
</dbReference>
<evidence type="ECO:0000256" key="8">
    <source>
        <dbReference type="ARBA" id="ARBA00023065"/>
    </source>
</evidence>
<keyword evidence="4" id="KW-0997">Cell inner membrane</keyword>
<evidence type="ECO:0000256" key="2">
    <source>
        <dbReference type="ARBA" id="ARBA00022448"/>
    </source>
</evidence>
<dbReference type="InterPro" id="IPR003691">
    <property type="entry name" value="FluC"/>
</dbReference>
<organism evidence="14 15">
    <name type="scientific">Paraburkholderia hiiakae</name>
    <dbReference type="NCBI Taxonomy" id="1081782"/>
    <lineage>
        <taxon>Bacteria</taxon>
        <taxon>Pseudomonadati</taxon>
        <taxon>Pseudomonadota</taxon>
        <taxon>Betaproteobacteria</taxon>
        <taxon>Burkholderiales</taxon>
        <taxon>Burkholderiaceae</taxon>
        <taxon>Paraburkholderia</taxon>
    </lineage>
</organism>
<comment type="caution">
    <text evidence="14">The sequence shown here is derived from an EMBL/GenBank/DDBJ whole genome shotgun (WGS) entry which is preliminary data.</text>
</comment>
<keyword evidence="2 13" id="KW-0813">Transport</keyword>
<evidence type="ECO:0000256" key="6">
    <source>
        <dbReference type="ARBA" id="ARBA00022989"/>
    </source>
</evidence>
<comment type="catalytic activity">
    <reaction evidence="12">
        <text>fluoride(in) = fluoride(out)</text>
        <dbReference type="Rhea" id="RHEA:76159"/>
        <dbReference type="ChEBI" id="CHEBI:17051"/>
    </reaction>
    <physiologicalReaction direction="left-to-right" evidence="12">
        <dbReference type="Rhea" id="RHEA:76160"/>
    </physiologicalReaction>
</comment>
<keyword evidence="6 13" id="KW-1133">Transmembrane helix</keyword>
<comment type="similarity">
    <text evidence="11 13">Belongs to the fluoride channel Fluc/FEX (TC 1.A.43) family.</text>
</comment>
<evidence type="ECO:0000256" key="3">
    <source>
        <dbReference type="ARBA" id="ARBA00022475"/>
    </source>
</evidence>
<dbReference type="NCBIfam" id="TIGR00494">
    <property type="entry name" value="crcB"/>
    <property type="match status" value="1"/>
</dbReference>
<protein>
    <recommendedName>
        <fullName evidence="13">Fluoride-specific ion channel FluC</fullName>
    </recommendedName>
</protein>
<evidence type="ECO:0000313" key="14">
    <source>
        <dbReference type="EMBL" id="CAD6546847.1"/>
    </source>
</evidence>
<feature type="transmembrane region" description="Helical" evidence="13">
    <location>
        <begin position="117"/>
        <end position="139"/>
    </location>
</feature>
<keyword evidence="10 13" id="KW-0407">Ion channel</keyword>
<keyword evidence="3 13" id="KW-1003">Cell membrane</keyword>
<proteinExistence type="inferred from homology"/>
<dbReference type="HAMAP" id="MF_00454">
    <property type="entry name" value="FluC"/>
    <property type="match status" value="1"/>
</dbReference>
<dbReference type="EMBL" id="CAJHCQ010000012">
    <property type="protein sequence ID" value="CAD6546847.1"/>
    <property type="molecule type" value="Genomic_DNA"/>
</dbReference>
<evidence type="ECO:0000256" key="1">
    <source>
        <dbReference type="ARBA" id="ARBA00004651"/>
    </source>
</evidence>
<keyword evidence="8 13" id="KW-0406">Ion transport</keyword>
<feature type="binding site" evidence="13">
    <location>
        <position position="92"/>
    </location>
    <ligand>
        <name>Na(+)</name>
        <dbReference type="ChEBI" id="CHEBI:29101"/>
        <note>structural</note>
    </ligand>
</feature>
<sequence>MARRLILRPQPLQTMYLSILAVGIGGALGSLLRWVLGLRLNALYPELPLGTLASNIIAGYVIGVAVAYFGRMPQLSAEWRLFVITGLMGGLSTFSTFSAEVVSHLQHGRFGWAAGEIAIHVCASVIMTILGIATVSALIR</sequence>
<dbReference type="PANTHER" id="PTHR28259:SF1">
    <property type="entry name" value="FLUORIDE EXPORT PROTEIN 1-RELATED"/>
    <property type="match status" value="1"/>
</dbReference>
<evidence type="ECO:0000256" key="11">
    <source>
        <dbReference type="ARBA" id="ARBA00035120"/>
    </source>
</evidence>
<dbReference type="Proteomes" id="UP000656319">
    <property type="component" value="Unassembled WGS sequence"/>
</dbReference>
<feature type="transmembrane region" description="Helical" evidence="13">
    <location>
        <begin position="81"/>
        <end position="97"/>
    </location>
</feature>
<evidence type="ECO:0000256" key="12">
    <source>
        <dbReference type="ARBA" id="ARBA00035585"/>
    </source>
</evidence>
<keyword evidence="9 13" id="KW-0472">Membrane</keyword>
<keyword evidence="13" id="KW-0479">Metal-binding</keyword>
<evidence type="ECO:0000256" key="5">
    <source>
        <dbReference type="ARBA" id="ARBA00022692"/>
    </source>
</evidence>
<feature type="binding site" evidence="13">
    <location>
        <position position="89"/>
    </location>
    <ligand>
        <name>Na(+)</name>
        <dbReference type="ChEBI" id="CHEBI:29101"/>
        <note>structural</note>
    </ligand>
</feature>
<dbReference type="NCBIfam" id="NF010792">
    <property type="entry name" value="PRK14196.1"/>
    <property type="match status" value="1"/>
</dbReference>
<evidence type="ECO:0000256" key="7">
    <source>
        <dbReference type="ARBA" id="ARBA00023053"/>
    </source>
</evidence>
<comment type="function">
    <text evidence="13">Fluoride-specific ion channel. Important for reducing fluoride concentration in the cell, thus reducing its toxicity.</text>
</comment>
<accession>A0ABN7I0P1</accession>
<evidence type="ECO:0000313" key="15">
    <source>
        <dbReference type="Proteomes" id="UP000656319"/>
    </source>
</evidence>
<gene>
    <name evidence="13 14" type="primary">crcB</name>
    <name evidence="13" type="synonym">fluC</name>
    <name evidence="14" type="ORF">LMG27952_04484</name>
</gene>
<keyword evidence="7 13" id="KW-0915">Sodium</keyword>